<dbReference type="CDD" id="cd12912">
    <property type="entry name" value="PDC2_MCP_like"/>
    <property type="match status" value="1"/>
</dbReference>
<dbReference type="Gene3D" id="6.10.340.10">
    <property type="match status" value="1"/>
</dbReference>
<organism evidence="13 14">
    <name type="scientific">Clostridium frigidicarnis</name>
    <dbReference type="NCBI Taxonomy" id="84698"/>
    <lineage>
        <taxon>Bacteria</taxon>
        <taxon>Bacillati</taxon>
        <taxon>Bacillota</taxon>
        <taxon>Clostridia</taxon>
        <taxon>Eubacteriales</taxon>
        <taxon>Clostridiaceae</taxon>
        <taxon>Clostridium</taxon>
    </lineage>
</organism>
<evidence type="ECO:0000259" key="11">
    <source>
        <dbReference type="PROSITE" id="PS50111"/>
    </source>
</evidence>
<evidence type="ECO:0000256" key="6">
    <source>
        <dbReference type="ARBA" id="ARBA00023136"/>
    </source>
</evidence>
<dbReference type="SMART" id="SM00283">
    <property type="entry name" value="MA"/>
    <property type="match status" value="1"/>
</dbReference>
<evidence type="ECO:0000313" key="13">
    <source>
        <dbReference type="EMBL" id="SFB29622.1"/>
    </source>
</evidence>
<reference evidence="13 14" key="1">
    <citation type="submission" date="2016-10" db="EMBL/GenBank/DDBJ databases">
        <authorList>
            <person name="de Groot N.N."/>
        </authorList>
    </citation>
    <scope>NUCLEOTIDE SEQUENCE [LARGE SCALE GENOMIC DNA]</scope>
    <source>
        <strain evidence="13 14">DSM 12271</strain>
    </source>
</reference>
<dbReference type="GO" id="GO:0006935">
    <property type="term" value="P:chemotaxis"/>
    <property type="evidence" value="ECO:0007669"/>
    <property type="project" value="UniProtKB-KW"/>
</dbReference>
<dbReference type="InterPro" id="IPR033479">
    <property type="entry name" value="dCache_1"/>
</dbReference>
<feature type="transmembrane region" description="Helical" evidence="10">
    <location>
        <begin position="12"/>
        <end position="32"/>
    </location>
</feature>
<gene>
    <name evidence="13" type="ORF">SAMN04488528_102611</name>
</gene>
<dbReference type="GO" id="GO:0005886">
    <property type="term" value="C:plasma membrane"/>
    <property type="evidence" value="ECO:0007669"/>
    <property type="project" value="UniProtKB-SubCell"/>
</dbReference>
<evidence type="ECO:0000256" key="10">
    <source>
        <dbReference type="SAM" id="Phobius"/>
    </source>
</evidence>
<dbReference type="STRING" id="84698.SAMN04488528_102611"/>
<keyword evidence="4 10" id="KW-0812">Transmembrane</keyword>
<keyword evidence="2" id="KW-1003">Cell membrane</keyword>
<evidence type="ECO:0000256" key="5">
    <source>
        <dbReference type="ARBA" id="ARBA00022989"/>
    </source>
</evidence>
<feature type="domain" description="Methyl-accepting transducer" evidence="11">
    <location>
        <begin position="395"/>
        <end position="666"/>
    </location>
</feature>
<dbReference type="Proteomes" id="UP000198619">
    <property type="component" value="Unassembled WGS sequence"/>
</dbReference>
<dbReference type="Pfam" id="PF02743">
    <property type="entry name" value="dCache_1"/>
    <property type="match status" value="1"/>
</dbReference>
<dbReference type="Pfam" id="PF00672">
    <property type="entry name" value="HAMP"/>
    <property type="match status" value="1"/>
</dbReference>
<evidence type="ECO:0000259" key="12">
    <source>
        <dbReference type="PROSITE" id="PS50885"/>
    </source>
</evidence>
<sequence>MKKSKSIRSKILIILLPLFFIAMGILSLTGYYNSKKIITNEVKTKMTSQIGVLLENIDKKLSIHGKIVETTRDLLETNGGVLEKDSYKNLLNKILPSNNETSGVGVWYEPYKYNKDTELFSPFAYKENNNIKYTNEYGDSNYTQEEWYKIGKNLNSGLGWSYPYVDNLTNEAMVTAIVPIHSNNGEFTGVVSGDINLSSIQEMISNVKIGNTGYAFLVDDKGVYVATNEKEKIMTKSILQDDNKSIAILAKEMLSNKNGVGQYDNGSKKHSIYYAEVPGTNWIVGLNISEDELYSPLNNLLKNNLITVMVATIIISFIIILFVKKLSESIETVSKLSKTIAEGDLTQKLDIKSEDEIGQMCNSLNVMNDNLKHIISNVSENLEQVVASSEELTATANETKEAAISINKSIKEVSEGNNLQIEANNNVEKECSKLILSIENVYSKVEEATKVSEIAYKSANNGNSVVEQTINQMSSIDNTVSTSSQLVDNLGEKSKEIGDIISVITEISSQTNLLALNAAIESARAGEAGKGFSVVAEEVRKLADETSRAANSISLLISDIQDLILQAVKSMNDGKNAVRGGITLANDAGHAFKEILGNTTGVVSLMNNINDLLKQSVNSTTTMTSSIKETERISHKVNNYTENVVSSSEEQTAFMEEVSKACEDLSKMSVELQNNLSKFKM</sequence>
<dbReference type="PROSITE" id="PS50885">
    <property type="entry name" value="HAMP"/>
    <property type="match status" value="1"/>
</dbReference>
<feature type="transmembrane region" description="Helical" evidence="10">
    <location>
        <begin position="305"/>
        <end position="323"/>
    </location>
</feature>
<evidence type="ECO:0000313" key="14">
    <source>
        <dbReference type="Proteomes" id="UP000198619"/>
    </source>
</evidence>
<keyword evidence="14" id="KW-1185">Reference proteome</keyword>
<dbReference type="Pfam" id="PF00015">
    <property type="entry name" value="MCPsignal"/>
    <property type="match status" value="1"/>
</dbReference>
<protein>
    <submittedName>
        <fullName evidence="13">Methyl-accepting chemotaxis sensory transducer with Cache sensor</fullName>
    </submittedName>
</protein>
<dbReference type="EMBL" id="FOKI01000026">
    <property type="protein sequence ID" value="SFB29622.1"/>
    <property type="molecule type" value="Genomic_DNA"/>
</dbReference>
<feature type="domain" description="HAMP" evidence="12">
    <location>
        <begin position="324"/>
        <end position="376"/>
    </location>
</feature>
<accession>A0A1I0ZWB4</accession>
<name>A0A1I0ZWB4_9CLOT</name>
<comment type="similarity">
    <text evidence="8">Belongs to the methyl-accepting chemotaxis (MCP) protein family.</text>
</comment>
<comment type="subcellular location">
    <subcellularLocation>
        <location evidence="1">Cell membrane</location>
        <topology evidence="1">Multi-pass membrane protein</topology>
    </subcellularLocation>
</comment>
<keyword evidence="6 10" id="KW-0472">Membrane</keyword>
<dbReference type="AlphaFoldDB" id="A0A1I0ZWB4"/>
<dbReference type="CDD" id="cd11386">
    <property type="entry name" value="MCP_signal"/>
    <property type="match status" value="1"/>
</dbReference>
<dbReference type="GO" id="GO:0007165">
    <property type="term" value="P:signal transduction"/>
    <property type="evidence" value="ECO:0007669"/>
    <property type="project" value="UniProtKB-KW"/>
</dbReference>
<evidence type="ECO:0000256" key="4">
    <source>
        <dbReference type="ARBA" id="ARBA00022692"/>
    </source>
</evidence>
<dbReference type="RefSeq" id="WP_090042320.1">
    <property type="nucleotide sequence ID" value="NZ_FOKI01000026.1"/>
</dbReference>
<dbReference type="CDD" id="cd12913">
    <property type="entry name" value="PDC1_MCP_like"/>
    <property type="match status" value="1"/>
</dbReference>
<dbReference type="OrthoDB" id="9760371at2"/>
<dbReference type="InterPro" id="IPR029151">
    <property type="entry name" value="Sensor-like_sf"/>
</dbReference>
<dbReference type="PANTHER" id="PTHR32089:SF112">
    <property type="entry name" value="LYSOZYME-LIKE PROTEIN-RELATED"/>
    <property type="match status" value="1"/>
</dbReference>
<dbReference type="SUPFAM" id="SSF103190">
    <property type="entry name" value="Sensory domain-like"/>
    <property type="match status" value="1"/>
</dbReference>
<evidence type="ECO:0000256" key="2">
    <source>
        <dbReference type="ARBA" id="ARBA00022475"/>
    </source>
</evidence>
<dbReference type="PANTHER" id="PTHR32089">
    <property type="entry name" value="METHYL-ACCEPTING CHEMOTAXIS PROTEIN MCPB"/>
    <property type="match status" value="1"/>
</dbReference>
<proteinExistence type="inferred from homology"/>
<dbReference type="PROSITE" id="PS50111">
    <property type="entry name" value="CHEMOTAXIS_TRANSDUC_2"/>
    <property type="match status" value="1"/>
</dbReference>
<evidence type="ECO:0000256" key="8">
    <source>
        <dbReference type="ARBA" id="ARBA00029447"/>
    </source>
</evidence>
<keyword evidence="5 10" id="KW-1133">Transmembrane helix</keyword>
<dbReference type="SUPFAM" id="SSF58104">
    <property type="entry name" value="Methyl-accepting chemotaxis protein (MCP) signaling domain"/>
    <property type="match status" value="1"/>
</dbReference>
<dbReference type="Gene3D" id="3.30.450.20">
    <property type="entry name" value="PAS domain"/>
    <property type="match status" value="2"/>
</dbReference>
<evidence type="ECO:0000256" key="1">
    <source>
        <dbReference type="ARBA" id="ARBA00004651"/>
    </source>
</evidence>
<keyword evidence="7 9" id="KW-0807">Transducer</keyword>
<evidence type="ECO:0000256" key="7">
    <source>
        <dbReference type="ARBA" id="ARBA00023224"/>
    </source>
</evidence>
<evidence type="ECO:0000256" key="9">
    <source>
        <dbReference type="PROSITE-ProRule" id="PRU00284"/>
    </source>
</evidence>
<dbReference type="Gene3D" id="1.10.287.950">
    <property type="entry name" value="Methyl-accepting chemotaxis protein"/>
    <property type="match status" value="1"/>
</dbReference>
<evidence type="ECO:0000256" key="3">
    <source>
        <dbReference type="ARBA" id="ARBA00022500"/>
    </source>
</evidence>
<dbReference type="InterPro" id="IPR003660">
    <property type="entry name" value="HAMP_dom"/>
</dbReference>
<keyword evidence="3" id="KW-0145">Chemotaxis</keyword>
<dbReference type="SMART" id="SM00304">
    <property type="entry name" value="HAMP"/>
    <property type="match status" value="1"/>
</dbReference>
<dbReference type="InterPro" id="IPR004089">
    <property type="entry name" value="MCPsignal_dom"/>
</dbReference>
<dbReference type="CDD" id="cd06225">
    <property type="entry name" value="HAMP"/>
    <property type="match status" value="1"/>
</dbReference>